<accession>A0ABP7J9S5</accession>
<name>A0ABP7J9S5_9ACTN</name>
<organism evidence="1 2">
    <name type="scientific">Sphaerisporangium flaviroseum</name>
    <dbReference type="NCBI Taxonomy" id="509199"/>
    <lineage>
        <taxon>Bacteria</taxon>
        <taxon>Bacillati</taxon>
        <taxon>Actinomycetota</taxon>
        <taxon>Actinomycetes</taxon>
        <taxon>Streptosporangiales</taxon>
        <taxon>Streptosporangiaceae</taxon>
        <taxon>Sphaerisporangium</taxon>
    </lineage>
</organism>
<evidence type="ECO:0008006" key="3">
    <source>
        <dbReference type="Google" id="ProtNLM"/>
    </source>
</evidence>
<reference evidence="2" key="1">
    <citation type="journal article" date="2019" name="Int. J. Syst. Evol. Microbiol.">
        <title>The Global Catalogue of Microorganisms (GCM) 10K type strain sequencing project: providing services to taxonomists for standard genome sequencing and annotation.</title>
        <authorList>
            <consortium name="The Broad Institute Genomics Platform"/>
            <consortium name="The Broad Institute Genome Sequencing Center for Infectious Disease"/>
            <person name="Wu L."/>
            <person name="Ma J."/>
        </authorList>
    </citation>
    <scope>NUCLEOTIDE SEQUENCE [LARGE SCALE GENOMIC DNA]</scope>
    <source>
        <strain evidence="2">JCM 16908</strain>
    </source>
</reference>
<protein>
    <recommendedName>
        <fullName evidence="3">DUF5667 domain-containing protein</fullName>
    </recommendedName>
</protein>
<proteinExistence type="predicted"/>
<comment type="caution">
    <text evidence="1">The sequence shown here is derived from an EMBL/GenBank/DDBJ whole genome shotgun (WGS) entry which is preliminary data.</text>
</comment>
<dbReference type="Proteomes" id="UP001500888">
    <property type="component" value="Unassembled WGS sequence"/>
</dbReference>
<dbReference type="RefSeq" id="WP_344950890.1">
    <property type="nucleotide sequence ID" value="NZ_BAAAZR010000041.1"/>
</dbReference>
<dbReference type="EMBL" id="BAAAZR010000041">
    <property type="protein sequence ID" value="GAA3838643.1"/>
    <property type="molecule type" value="Genomic_DNA"/>
</dbReference>
<evidence type="ECO:0000313" key="1">
    <source>
        <dbReference type="EMBL" id="GAA3838643.1"/>
    </source>
</evidence>
<sequence length="221" mass="23525">MDELKSLIKELEHQPPESLARQRLRLLEEATTRKPRWTRVLLTGRAARGLARTPGLPGLSGRRLALSGAVAATAIVASLVAPTLIGSAASAYAVSKSAEGTISVQINEFKDSKELEADLRALGISAVVVDYLPKGKLCKEPRARYRPGEESLRVSRWNSGPDGAISFTLYPDQIKPGQTLVVAASFDNPDDGGSASFRLADGPVAACQPVDEADAFSFAPE</sequence>
<keyword evidence="2" id="KW-1185">Reference proteome</keyword>
<evidence type="ECO:0000313" key="2">
    <source>
        <dbReference type="Proteomes" id="UP001500888"/>
    </source>
</evidence>
<gene>
    <name evidence="1" type="ORF">GCM10022226_71170</name>
</gene>